<reference evidence="3" key="2">
    <citation type="submission" date="2023-06" db="EMBL/GenBank/DDBJ databases">
        <authorList>
            <consortium name="Lawrence Berkeley National Laboratory"/>
            <person name="Haridas S."/>
            <person name="Hensen N."/>
            <person name="Bonometti L."/>
            <person name="Westerberg I."/>
            <person name="Brannstrom I.O."/>
            <person name="Guillou S."/>
            <person name="Cros-Aarteil S."/>
            <person name="Calhoun S."/>
            <person name="Kuo A."/>
            <person name="Mondo S."/>
            <person name="Pangilinan J."/>
            <person name="Riley R."/>
            <person name="Labutti K."/>
            <person name="Andreopoulos B."/>
            <person name="Lipzen A."/>
            <person name="Chen C."/>
            <person name="Yanf M."/>
            <person name="Daum C."/>
            <person name="Ng V."/>
            <person name="Clum A."/>
            <person name="Steindorff A."/>
            <person name="Ohm R."/>
            <person name="Martin F."/>
            <person name="Silar P."/>
            <person name="Natvig D."/>
            <person name="Lalanne C."/>
            <person name="Gautier V."/>
            <person name="Ament-Velasquez S.L."/>
            <person name="Kruys A."/>
            <person name="Hutchinson M.I."/>
            <person name="Powell A.J."/>
            <person name="Barry K."/>
            <person name="Miller A.N."/>
            <person name="Grigoriev I.V."/>
            <person name="Debuchy R."/>
            <person name="Gladieux P."/>
            <person name="Thoren M.H."/>
            <person name="Johannesson H."/>
        </authorList>
    </citation>
    <scope>NUCLEOTIDE SEQUENCE</scope>
    <source>
        <strain evidence="3">CBS 955.72</strain>
    </source>
</reference>
<dbReference type="EMBL" id="JAUIQD010000006">
    <property type="protein sequence ID" value="KAK3346316.1"/>
    <property type="molecule type" value="Genomic_DNA"/>
</dbReference>
<evidence type="ECO:0000313" key="4">
    <source>
        <dbReference type="Proteomes" id="UP001275084"/>
    </source>
</evidence>
<organism evidence="3 4">
    <name type="scientific">Lasiosphaeria hispida</name>
    <dbReference type="NCBI Taxonomy" id="260671"/>
    <lineage>
        <taxon>Eukaryota</taxon>
        <taxon>Fungi</taxon>
        <taxon>Dikarya</taxon>
        <taxon>Ascomycota</taxon>
        <taxon>Pezizomycotina</taxon>
        <taxon>Sordariomycetes</taxon>
        <taxon>Sordariomycetidae</taxon>
        <taxon>Sordariales</taxon>
        <taxon>Lasiosphaeriaceae</taxon>
        <taxon>Lasiosphaeria</taxon>
    </lineage>
</organism>
<evidence type="ECO:0000313" key="3">
    <source>
        <dbReference type="EMBL" id="KAK3346316.1"/>
    </source>
</evidence>
<keyword evidence="1" id="KW-0812">Transmembrane</keyword>
<evidence type="ECO:0000256" key="2">
    <source>
        <dbReference type="SAM" id="SignalP"/>
    </source>
</evidence>
<keyword evidence="1" id="KW-1133">Transmembrane helix</keyword>
<protein>
    <submittedName>
        <fullName evidence="3">Uncharacterized protein</fullName>
    </submittedName>
</protein>
<comment type="caution">
    <text evidence="3">The sequence shown here is derived from an EMBL/GenBank/DDBJ whole genome shotgun (WGS) entry which is preliminary data.</text>
</comment>
<feature type="transmembrane region" description="Helical" evidence="1">
    <location>
        <begin position="42"/>
        <end position="63"/>
    </location>
</feature>
<name>A0AAJ0HB68_9PEZI</name>
<feature type="chain" id="PRO_5042552730" evidence="2">
    <location>
        <begin position="23"/>
        <end position="91"/>
    </location>
</feature>
<reference evidence="3" key="1">
    <citation type="journal article" date="2023" name="Mol. Phylogenet. Evol.">
        <title>Genome-scale phylogeny and comparative genomics of the fungal order Sordariales.</title>
        <authorList>
            <person name="Hensen N."/>
            <person name="Bonometti L."/>
            <person name="Westerberg I."/>
            <person name="Brannstrom I.O."/>
            <person name="Guillou S."/>
            <person name="Cros-Aarteil S."/>
            <person name="Calhoun S."/>
            <person name="Haridas S."/>
            <person name="Kuo A."/>
            <person name="Mondo S."/>
            <person name="Pangilinan J."/>
            <person name="Riley R."/>
            <person name="LaButti K."/>
            <person name="Andreopoulos B."/>
            <person name="Lipzen A."/>
            <person name="Chen C."/>
            <person name="Yan M."/>
            <person name="Daum C."/>
            <person name="Ng V."/>
            <person name="Clum A."/>
            <person name="Steindorff A."/>
            <person name="Ohm R.A."/>
            <person name="Martin F."/>
            <person name="Silar P."/>
            <person name="Natvig D.O."/>
            <person name="Lalanne C."/>
            <person name="Gautier V."/>
            <person name="Ament-Velasquez S.L."/>
            <person name="Kruys A."/>
            <person name="Hutchinson M.I."/>
            <person name="Powell A.J."/>
            <person name="Barry K."/>
            <person name="Miller A.N."/>
            <person name="Grigoriev I.V."/>
            <person name="Debuchy R."/>
            <person name="Gladieux P."/>
            <person name="Hiltunen Thoren M."/>
            <person name="Johannesson H."/>
        </authorList>
    </citation>
    <scope>NUCLEOTIDE SEQUENCE</scope>
    <source>
        <strain evidence="3">CBS 955.72</strain>
    </source>
</reference>
<accession>A0AAJ0HB68</accession>
<keyword evidence="4" id="KW-1185">Reference proteome</keyword>
<dbReference type="Proteomes" id="UP001275084">
    <property type="component" value="Unassembled WGS sequence"/>
</dbReference>
<dbReference type="AlphaFoldDB" id="A0AAJ0HB68"/>
<sequence length="91" mass="10442">MEFFVSLLKVFLASLFGPLSLSTVVVCPMCPACACVWLSRAAYLYILFCMIWCMNTSALFFLFDFFLFRFWHLLVLALVTARGFASFDVHC</sequence>
<gene>
    <name evidence="3" type="ORF">B0T25DRAFT_551706</name>
</gene>
<keyword evidence="1" id="KW-0472">Membrane</keyword>
<proteinExistence type="predicted"/>
<feature type="signal peptide" evidence="2">
    <location>
        <begin position="1"/>
        <end position="22"/>
    </location>
</feature>
<keyword evidence="2" id="KW-0732">Signal</keyword>
<evidence type="ECO:0000256" key="1">
    <source>
        <dbReference type="SAM" id="Phobius"/>
    </source>
</evidence>